<reference evidence="6 7" key="1">
    <citation type="submission" date="2020-05" db="EMBL/GenBank/DDBJ databases">
        <title>Halorubrum RHB-C sp.nov., an extremely halophilic archaeon isolated from solar salt farm.</title>
        <authorList>
            <person name="Ho H."/>
            <person name="Danganan R.E."/>
            <person name="Dedeles G.R."/>
            <person name="Kim S.-G."/>
        </authorList>
    </citation>
    <scope>NUCLEOTIDE SEQUENCE [LARGE SCALE GENOMIC DNA]</scope>
    <source>
        <strain evidence="6 7">RHB-C</strain>
    </source>
</reference>
<feature type="compositionally biased region" description="Low complexity" evidence="4">
    <location>
        <begin position="451"/>
        <end position="466"/>
    </location>
</feature>
<organism evidence="6 7">
    <name type="scientific">Halorubrum salinarum</name>
    <dbReference type="NCBI Taxonomy" id="2739057"/>
    <lineage>
        <taxon>Archaea</taxon>
        <taxon>Methanobacteriati</taxon>
        <taxon>Methanobacteriota</taxon>
        <taxon>Stenosarchaea group</taxon>
        <taxon>Halobacteria</taxon>
        <taxon>Halobacteriales</taxon>
        <taxon>Haloferacaceae</taxon>
        <taxon>Halorubrum</taxon>
    </lineage>
</organism>
<evidence type="ECO:0000256" key="4">
    <source>
        <dbReference type="SAM" id="MobiDB-lite"/>
    </source>
</evidence>
<dbReference type="InterPro" id="IPR029052">
    <property type="entry name" value="Metallo-depent_PP-like"/>
</dbReference>
<dbReference type="InterPro" id="IPR041796">
    <property type="entry name" value="Mre11_N"/>
</dbReference>
<dbReference type="Proteomes" id="UP000505020">
    <property type="component" value="Chromosome"/>
</dbReference>
<dbReference type="SUPFAM" id="SSF56300">
    <property type="entry name" value="Metallo-dependent phosphatases"/>
    <property type="match status" value="1"/>
</dbReference>
<dbReference type="Gene3D" id="3.60.21.10">
    <property type="match status" value="1"/>
</dbReference>
<dbReference type="CDD" id="cd00840">
    <property type="entry name" value="MPP_Mre11_N"/>
    <property type="match status" value="1"/>
</dbReference>
<dbReference type="InterPro" id="IPR050535">
    <property type="entry name" value="DNA_Repair-Maintenance_Comp"/>
</dbReference>
<evidence type="ECO:0000313" key="7">
    <source>
        <dbReference type="Proteomes" id="UP000505020"/>
    </source>
</evidence>
<dbReference type="GO" id="GO:0004527">
    <property type="term" value="F:exonuclease activity"/>
    <property type="evidence" value="ECO:0007669"/>
    <property type="project" value="UniProtKB-KW"/>
</dbReference>
<evidence type="ECO:0000259" key="5">
    <source>
        <dbReference type="Pfam" id="PF00149"/>
    </source>
</evidence>
<dbReference type="AlphaFoldDB" id="A0A7D4D0G0"/>
<evidence type="ECO:0000313" key="6">
    <source>
        <dbReference type="EMBL" id="QKG93523.1"/>
    </source>
</evidence>
<name>A0A7D4D0G0_9EURY</name>
<accession>A0A7D4D0G0</accession>
<dbReference type="Pfam" id="PF00149">
    <property type="entry name" value="Metallophos"/>
    <property type="match status" value="1"/>
</dbReference>
<feature type="domain" description="Calcineurin-like phosphoesterase" evidence="5">
    <location>
        <begin position="3"/>
        <end position="221"/>
    </location>
</feature>
<keyword evidence="7" id="KW-1185">Reference proteome</keyword>
<keyword evidence="2" id="KW-0378">Hydrolase</keyword>
<dbReference type="InterPro" id="IPR004843">
    <property type="entry name" value="Calcineurin-like_PHP"/>
</dbReference>
<evidence type="ECO:0000256" key="3">
    <source>
        <dbReference type="ARBA" id="ARBA00022839"/>
    </source>
</evidence>
<protein>
    <submittedName>
        <fullName evidence="6">Metallophosphoesterase</fullName>
    </submittedName>
</protein>
<dbReference type="PANTHER" id="PTHR30337">
    <property type="entry name" value="COMPONENT OF ATP-DEPENDENT DSDNA EXONUCLEASE"/>
    <property type="match status" value="1"/>
</dbReference>
<proteinExistence type="predicted"/>
<keyword evidence="3" id="KW-0269">Exonuclease</keyword>
<feature type="region of interest" description="Disordered" evidence="4">
    <location>
        <begin position="441"/>
        <end position="466"/>
    </location>
</feature>
<keyword evidence="1" id="KW-0540">Nuclease</keyword>
<gene>
    <name evidence="6" type="ORF">HPS36_11850</name>
</gene>
<dbReference type="EMBL" id="CP053941">
    <property type="protein sequence ID" value="QKG93523.1"/>
    <property type="molecule type" value="Genomic_DNA"/>
</dbReference>
<evidence type="ECO:0000256" key="2">
    <source>
        <dbReference type="ARBA" id="ARBA00022801"/>
    </source>
</evidence>
<dbReference type="KEGG" id="hsai:HPS36_11850"/>
<evidence type="ECO:0000256" key="1">
    <source>
        <dbReference type="ARBA" id="ARBA00022722"/>
    </source>
</evidence>
<sequence>MTRFLHLADIHLGRQQYGVPQRATDAKLSFQHALSQVSAEDADAILLPGDLFDSRDVRPETLASVEDVLADVEVPVIVSPGNHDQNMSRRRDLTWLQYLNNKGLITLLSADFADDRASFAPTDVESSREGGGGYVDLETDEGTVRVFGVQYRGAYMERQISAVVDGIEAVNAAEGEPAATVVLAHFGVDDAVPDLGATVSVASLTPLMDAVDYVALGHIHKRYEVENVYNPGSLEAFSVQEGRWDDAHGYYVVDAADWSADHRVSKRRPYVTVEFDVSGYRTFDDLRAAFEDAVRDEQGRVERVCGKVEFQAGDGSRRDPIVNLRLTGTLLLDHVAFDVDALRDIAEETLEALYVQPTDNTERKAIQELLGDIDRDEAFAADGTVNTDALQERVFTTLAEESRYSTAADDVASTLDELEGLVTEDGAGVGEAASYLRERRRELFPDGVGEPGETNEAAAAEGGEAE</sequence>
<dbReference type="PANTHER" id="PTHR30337:SF0">
    <property type="entry name" value="NUCLEASE SBCCD SUBUNIT D"/>
    <property type="match status" value="1"/>
</dbReference>